<feature type="region of interest" description="Disordered" evidence="1">
    <location>
        <begin position="105"/>
        <end position="137"/>
    </location>
</feature>
<keyword evidence="4" id="KW-1185">Reference proteome</keyword>
<name>A0A1J4NW59_9ACTN</name>
<dbReference type="EMBL" id="LAVA02000058">
    <property type="protein sequence ID" value="OIJ65398.1"/>
    <property type="molecule type" value="Genomic_DNA"/>
</dbReference>
<dbReference type="Gene3D" id="3.10.180.10">
    <property type="entry name" value="2,3-Dihydroxybiphenyl 1,2-Dioxygenase, domain 1"/>
    <property type="match status" value="1"/>
</dbReference>
<dbReference type="SUPFAM" id="SSF54593">
    <property type="entry name" value="Glyoxalase/Bleomycin resistance protein/Dihydroxybiphenyl dioxygenase"/>
    <property type="match status" value="1"/>
</dbReference>
<evidence type="ECO:0000259" key="2">
    <source>
        <dbReference type="PROSITE" id="PS51819"/>
    </source>
</evidence>
<proteinExistence type="predicted"/>
<organism evidence="3 4">
    <name type="scientific">Streptomyces mangrovisoli</name>
    <dbReference type="NCBI Taxonomy" id="1428628"/>
    <lineage>
        <taxon>Bacteria</taxon>
        <taxon>Bacillati</taxon>
        <taxon>Actinomycetota</taxon>
        <taxon>Actinomycetes</taxon>
        <taxon>Kitasatosporales</taxon>
        <taxon>Streptomycetaceae</taxon>
        <taxon>Streptomyces</taxon>
    </lineage>
</organism>
<sequence length="137" mass="15625">MSPDLDKSTDAHTIHHVNFPITDPARTEEWYGKVFGMKRIIPRARSGSAGAPQIQALLLTHGNFDLHFSPITDLDPKIHYHFAIEVEDFEAFLGHLEKLGVPYDEPYSRPQNNSKTTTIHDPDGHHVEITHHADRDW</sequence>
<dbReference type="PROSITE" id="PS51819">
    <property type="entry name" value="VOC"/>
    <property type="match status" value="1"/>
</dbReference>
<comment type="caution">
    <text evidence="3">The sequence shown here is derived from an EMBL/GenBank/DDBJ whole genome shotgun (WGS) entry which is preliminary data.</text>
</comment>
<dbReference type="RefSeq" id="WP_046589854.1">
    <property type="nucleotide sequence ID" value="NZ_LAVA02000058.1"/>
</dbReference>
<evidence type="ECO:0000256" key="1">
    <source>
        <dbReference type="SAM" id="MobiDB-lite"/>
    </source>
</evidence>
<dbReference type="InterPro" id="IPR004360">
    <property type="entry name" value="Glyas_Fos-R_dOase_dom"/>
</dbReference>
<evidence type="ECO:0000313" key="4">
    <source>
        <dbReference type="Proteomes" id="UP000034196"/>
    </source>
</evidence>
<protein>
    <recommendedName>
        <fullName evidence="2">VOC domain-containing protein</fullName>
    </recommendedName>
</protein>
<dbReference type="CDD" id="cd06587">
    <property type="entry name" value="VOC"/>
    <property type="match status" value="1"/>
</dbReference>
<reference evidence="3" key="1">
    <citation type="submission" date="2016-10" db="EMBL/GenBank/DDBJ databases">
        <title>Genome sequence of Streptomyces mangrovisoli MUSC 149.</title>
        <authorList>
            <person name="Lee L.-H."/>
            <person name="Ser H.-L."/>
        </authorList>
    </citation>
    <scope>NUCLEOTIDE SEQUENCE [LARGE SCALE GENOMIC DNA]</scope>
    <source>
        <strain evidence="3">MUSC 149</strain>
    </source>
</reference>
<accession>A0A1J4NW59</accession>
<dbReference type="Proteomes" id="UP000034196">
    <property type="component" value="Unassembled WGS sequence"/>
</dbReference>
<feature type="compositionally biased region" description="Basic and acidic residues" evidence="1">
    <location>
        <begin position="118"/>
        <end position="137"/>
    </location>
</feature>
<gene>
    <name evidence="3" type="ORF">WN71_024335</name>
</gene>
<feature type="domain" description="VOC" evidence="2">
    <location>
        <begin position="13"/>
        <end position="132"/>
    </location>
</feature>
<dbReference type="STRING" id="1428628.WN71_024335"/>
<dbReference type="InterPro" id="IPR037523">
    <property type="entry name" value="VOC_core"/>
</dbReference>
<evidence type="ECO:0000313" key="3">
    <source>
        <dbReference type="EMBL" id="OIJ65398.1"/>
    </source>
</evidence>
<dbReference type="OrthoDB" id="317332at2"/>
<dbReference type="Pfam" id="PF00903">
    <property type="entry name" value="Glyoxalase"/>
    <property type="match status" value="1"/>
</dbReference>
<dbReference type="AlphaFoldDB" id="A0A1J4NW59"/>
<dbReference type="InterPro" id="IPR029068">
    <property type="entry name" value="Glyas_Bleomycin-R_OHBP_Dase"/>
</dbReference>